<evidence type="ECO:0000256" key="13">
    <source>
        <dbReference type="RuleBase" id="RU364034"/>
    </source>
</evidence>
<dbReference type="SMART" id="SM00382">
    <property type="entry name" value="AAA"/>
    <property type="match status" value="1"/>
</dbReference>
<comment type="subunit">
    <text evidence="13">Fungal signal recognition particle consists of a 7S RNA molecule (scR1) and at least six protein subunits: srp72, srp68, srp54, sec65, srp21 and srp14.</text>
</comment>
<keyword evidence="16" id="KW-1185">Reference proteome</keyword>
<keyword evidence="5 13" id="KW-0547">Nucleotide-binding</keyword>
<keyword evidence="6" id="KW-0378">Hydrolase</keyword>
<accession>A0A317T009</accession>
<dbReference type="InterPro" id="IPR027417">
    <property type="entry name" value="P-loop_NTPase"/>
</dbReference>
<dbReference type="InterPro" id="IPR013822">
    <property type="entry name" value="Signal_recog_particl_SRP54_hlx"/>
</dbReference>
<evidence type="ECO:0000256" key="4">
    <source>
        <dbReference type="ARBA" id="ARBA00022490"/>
    </source>
</evidence>
<dbReference type="Proteomes" id="UP000246991">
    <property type="component" value="Unassembled WGS sequence"/>
</dbReference>
<dbReference type="Pfam" id="PF00448">
    <property type="entry name" value="SRP54"/>
    <property type="match status" value="1"/>
</dbReference>
<comment type="subcellular location">
    <subcellularLocation>
        <location evidence="2 13">Cytoplasm</location>
    </subcellularLocation>
    <subcellularLocation>
        <location evidence="1 13">Endoplasmic reticulum</location>
    </subcellularLocation>
</comment>
<feature type="domain" description="SRP54-type proteins GTP-binding" evidence="14">
    <location>
        <begin position="269"/>
        <end position="282"/>
    </location>
</feature>
<evidence type="ECO:0000256" key="11">
    <source>
        <dbReference type="ARBA" id="ARBA00023274"/>
    </source>
</evidence>
<protein>
    <recommendedName>
        <fullName evidence="13">Signal recognition particle 54 kDa protein</fullName>
    </recommendedName>
</protein>
<evidence type="ECO:0000313" key="16">
    <source>
        <dbReference type="Proteomes" id="UP000246991"/>
    </source>
</evidence>
<dbReference type="GO" id="GO:0008312">
    <property type="term" value="F:7S RNA binding"/>
    <property type="evidence" value="ECO:0007669"/>
    <property type="project" value="UniProtKB-UniRule"/>
</dbReference>
<dbReference type="GO" id="GO:0005829">
    <property type="term" value="C:cytosol"/>
    <property type="evidence" value="ECO:0007669"/>
    <property type="project" value="TreeGrafter"/>
</dbReference>
<dbReference type="FunFam" id="1.10.260.30:FF:000003">
    <property type="entry name" value="Signal recognition particle 54 kDa protein"/>
    <property type="match status" value="1"/>
</dbReference>
<dbReference type="GO" id="GO:0005786">
    <property type="term" value="C:signal recognition particle, endoplasmic reticulum targeting"/>
    <property type="evidence" value="ECO:0007669"/>
    <property type="project" value="UniProtKB-UniRule"/>
</dbReference>
<keyword evidence="11 13" id="KW-0687">Ribonucleoprotein</keyword>
<keyword evidence="7 13" id="KW-0256">Endoplasmic reticulum</keyword>
<dbReference type="InterPro" id="IPR003593">
    <property type="entry name" value="AAA+_ATPase"/>
</dbReference>
<dbReference type="GO" id="GO:0005783">
    <property type="term" value="C:endoplasmic reticulum"/>
    <property type="evidence" value="ECO:0007669"/>
    <property type="project" value="UniProtKB-SubCell"/>
</dbReference>
<dbReference type="GO" id="GO:0030942">
    <property type="term" value="F:endoplasmic reticulum signal peptide binding"/>
    <property type="evidence" value="ECO:0007669"/>
    <property type="project" value="TreeGrafter"/>
</dbReference>
<dbReference type="NCBIfam" id="TIGR01425">
    <property type="entry name" value="SRP54_euk"/>
    <property type="match status" value="1"/>
</dbReference>
<dbReference type="InterPro" id="IPR022941">
    <property type="entry name" value="SRP54"/>
</dbReference>
<dbReference type="GO" id="GO:0006616">
    <property type="term" value="P:SRP-dependent cotranslational protein targeting to membrane, translocation"/>
    <property type="evidence" value="ECO:0007669"/>
    <property type="project" value="TreeGrafter"/>
</dbReference>
<dbReference type="SUPFAM" id="SSF52540">
    <property type="entry name" value="P-loop containing nucleoside triphosphate hydrolases"/>
    <property type="match status" value="1"/>
</dbReference>
<dbReference type="PROSITE" id="PS00300">
    <property type="entry name" value="SRP54"/>
    <property type="match status" value="1"/>
</dbReference>
<comment type="function">
    <text evidence="13">Signal-recognition-particle (SRP) assembly has a crucial role in targeting secretory proteins to the rough endoplasmic reticulum (ER) membrane. SRP is required for the cotranslational protein translocation for ER import and preferentially recognizes strongly hydrophobic signal sequences. It is involved in targeting the nascent chain-ribosome (RNC) complex to the ER and is proposed to participate in the arrest of nascent chain elongation during membrane targeting. SRP54 binds to the signal sequence of presecretory protein when they emerge from the ribosomes. SRP54 interacts with the scR1 RNA and mediates the association of the resulting SRP-RNC complex with the signal recognition particle receptor (SR) via its alpha subunit SRP101. Both, SRP54 and SRP101, are locked in their GTP bound forms in the SRP-RNC-SR complex, which dissociates upon transferring the signal sequence to the protein-conducting channel (translocon). After signal sequence transfer, SRP54 and SRP101 act as reciprocal GTPase-activating proteins (GAPs), thereby resolving their association.</text>
</comment>
<comment type="domain">
    <text evidence="13">The NG domain, also named G domain, is a special guanosine triphosphatase (GTPase) domain, which binds GTP and forms a guanosine 5'-triphosphate (GTP)-dependent complex with a homologous NG domain in the SRP receptor subunit srp101. The two NG domains undergo cooperative rearrangements upon their assembly, which culminate in the reciprocal activation of the GTPase activity of one another. SRP receptor compaction upon binding with cargo-loaded SRP and GTPase rearrangement drive SRP-mediated cotranslational protein translocation into the ER.</text>
</comment>
<organism evidence="15 16">
    <name type="scientific">Tuber magnatum</name>
    <name type="common">white Piedmont truffle</name>
    <dbReference type="NCBI Taxonomy" id="42249"/>
    <lineage>
        <taxon>Eukaryota</taxon>
        <taxon>Fungi</taxon>
        <taxon>Dikarya</taxon>
        <taxon>Ascomycota</taxon>
        <taxon>Pezizomycotina</taxon>
        <taxon>Pezizomycetes</taxon>
        <taxon>Pezizales</taxon>
        <taxon>Tuberaceae</taxon>
        <taxon>Tuber</taxon>
    </lineage>
</organism>
<evidence type="ECO:0000313" key="15">
    <source>
        <dbReference type="EMBL" id="PWW79500.1"/>
    </source>
</evidence>
<dbReference type="InterPro" id="IPR036891">
    <property type="entry name" value="Signal_recog_part_SRP54_M_sf"/>
</dbReference>
<comment type="catalytic activity">
    <reaction evidence="12">
        <text>GTP + H2O = GDP + phosphate + H(+)</text>
        <dbReference type="Rhea" id="RHEA:19669"/>
        <dbReference type="ChEBI" id="CHEBI:15377"/>
        <dbReference type="ChEBI" id="CHEBI:15378"/>
        <dbReference type="ChEBI" id="CHEBI:37565"/>
        <dbReference type="ChEBI" id="CHEBI:43474"/>
        <dbReference type="ChEBI" id="CHEBI:58189"/>
        <dbReference type="EC" id="3.6.5.4"/>
    </reaction>
    <physiologicalReaction direction="left-to-right" evidence="12">
        <dbReference type="Rhea" id="RHEA:19670"/>
    </physiologicalReaction>
</comment>
<dbReference type="InterPro" id="IPR042101">
    <property type="entry name" value="SRP54_N_sf"/>
</dbReference>
<dbReference type="HAMAP" id="MF_00306">
    <property type="entry name" value="SRP54"/>
    <property type="match status" value="1"/>
</dbReference>
<dbReference type="FunFam" id="1.20.120.140:FF:000001">
    <property type="entry name" value="Signal recognition particle GTPase"/>
    <property type="match status" value="1"/>
</dbReference>
<dbReference type="Gene3D" id="1.10.260.30">
    <property type="entry name" value="Signal recognition particle, SRP54 subunit, M-domain"/>
    <property type="match status" value="1"/>
</dbReference>
<evidence type="ECO:0000256" key="7">
    <source>
        <dbReference type="ARBA" id="ARBA00022824"/>
    </source>
</evidence>
<gene>
    <name evidence="15" type="ORF">C7212DRAFT_275700</name>
</gene>
<dbReference type="OrthoDB" id="10250817at2759"/>
<dbReference type="SMART" id="SM00962">
    <property type="entry name" value="SRP54"/>
    <property type="match status" value="1"/>
</dbReference>
<dbReference type="CDD" id="cd17875">
    <property type="entry name" value="SRP54_G"/>
    <property type="match status" value="1"/>
</dbReference>
<evidence type="ECO:0000259" key="14">
    <source>
        <dbReference type="PROSITE" id="PS00300"/>
    </source>
</evidence>
<dbReference type="GO" id="GO:0003924">
    <property type="term" value="F:GTPase activity"/>
    <property type="evidence" value="ECO:0007669"/>
    <property type="project" value="UniProtKB-UniRule"/>
</dbReference>
<sequence>MVLADLGKRITGAVSDLARSNVVDEKVFDGMLKEICSALIEADVNVKLVSNLRKSIRHTVNFKELNPNVNKKRLIQKAVFDELVKLVDPHSEPFKPKKGRSNVIMFVGLQGSGKTTTCTKLARHYQARGFKACLVCADTFRAGAFDQLKQNATKAKIPYYGSYTETDPVKVSREGVEKFKKERFDIIIVDTSGRHQQEKELFAEMVQIQQAVTPHQTIMVLDASIGQAAEAQSKAFKESADFGAIIITKTDGHAAGGGAISAVAATRTPIVFIGTGEHMLDLERFAPQAFVSKLLGMGDMQGLVEHVQSLKLDQKDTMKHIQEGIFTVRDLRDQLGNIMKMGPLSKMAGMIPGLSQMMGDVGDEEGSMKLKRMIYIMDSMTEKELDSDGKCFTNQPTRMTRIARGSGTSVREVEDVLTQHRMMAGMAKKMGKNMANMQKQGVGMNGPNKQQQLAAMQRRMQSMGRGMGGPGGGNMTEMMKAFGGMPGMGGAGGGGNPFAGMDMAKMMQQFGGATGGGGGMPDLASMMGGMGGMGSAGRGRGGRR</sequence>
<evidence type="ECO:0000256" key="9">
    <source>
        <dbReference type="ARBA" id="ARBA00023134"/>
    </source>
</evidence>
<dbReference type="Gene3D" id="3.40.50.300">
    <property type="entry name" value="P-loop containing nucleotide triphosphate hydrolases"/>
    <property type="match status" value="1"/>
</dbReference>
<evidence type="ECO:0000256" key="5">
    <source>
        <dbReference type="ARBA" id="ARBA00022741"/>
    </source>
</evidence>
<proteinExistence type="inferred from homology"/>
<dbReference type="PANTHER" id="PTHR11564">
    <property type="entry name" value="SIGNAL RECOGNITION PARTICLE 54K PROTEIN SRP54"/>
    <property type="match status" value="1"/>
</dbReference>
<evidence type="ECO:0000256" key="3">
    <source>
        <dbReference type="ARBA" id="ARBA00005450"/>
    </source>
</evidence>
<evidence type="ECO:0000256" key="2">
    <source>
        <dbReference type="ARBA" id="ARBA00004496"/>
    </source>
</evidence>
<dbReference type="InterPro" id="IPR000897">
    <property type="entry name" value="SRP54_GTPase_dom"/>
</dbReference>
<dbReference type="STRING" id="42249.A0A317T009"/>
<comment type="similarity">
    <text evidence="3 13">Belongs to the GTP-binding SRP family. SRP54 subfamily.</text>
</comment>
<reference evidence="15 16" key="1">
    <citation type="submission" date="2018-03" db="EMBL/GenBank/DDBJ databases">
        <title>Genomes of Pezizomycetes fungi and the evolution of truffles.</title>
        <authorList>
            <person name="Murat C."/>
            <person name="Payen T."/>
            <person name="Noel B."/>
            <person name="Kuo A."/>
            <person name="Martin F.M."/>
        </authorList>
    </citation>
    <scope>NUCLEOTIDE SEQUENCE [LARGE SCALE GENOMIC DNA]</scope>
    <source>
        <strain evidence="15">091103-1</strain>
    </source>
</reference>
<comment type="caution">
    <text evidence="15">The sequence shown here is derived from an EMBL/GenBank/DDBJ whole genome shotgun (WGS) entry which is preliminary data.</text>
</comment>
<dbReference type="Pfam" id="PF02881">
    <property type="entry name" value="SRP54_N"/>
    <property type="match status" value="1"/>
</dbReference>
<keyword evidence="4 13" id="KW-0963">Cytoplasm</keyword>
<evidence type="ECO:0000256" key="6">
    <source>
        <dbReference type="ARBA" id="ARBA00022801"/>
    </source>
</evidence>
<dbReference type="InterPro" id="IPR006325">
    <property type="entry name" value="SRP54_euk"/>
</dbReference>
<evidence type="ECO:0000256" key="10">
    <source>
        <dbReference type="ARBA" id="ARBA00023135"/>
    </source>
</evidence>
<name>A0A317T009_9PEZI</name>
<keyword evidence="8 13" id="KW-0694">RNA-binding</keyword>
<comment type="domain">
    <text evidence="13">The M domain binds the 7SL RNA and the signal sequence of presecretory proteins.</text>
</comment>
<evidence type="ECO:0000256" key="12">
    <source>
        <dbReference type="ARBA" id="ARBA00048157"/>
    </source>
</evidence>
<dbReference type="PANTHER" id="PTHR11564:SF5">
    <property type="entry name" value="SIGNAL RECOGNITION PARTICLE SUBUNIT SRP54"/>
    <property type="match status" value="1"/>
</dbReference>
<evidence type="ECO:0000256" key="1">
    <source>
        <dbReference type="ARBA" id="ARBA00004240"/>
    </source>
</evidence>
<dbReference type="Gene3D" id="1.20.120.140">
    <property type="entry name" value="Signal recognition particle SRP54, nucleotide-binding domain"/>
    <property type="match status" value="1"/>
</dbReference>
<dbReference type="InterPro" id="IPR004125">
    <property type="entry name" value="Signal_recog_particle_SRP54_M"/>
</dbReference>
<dbReference type="AlphaFoldDB" id="A0A317T009"/>
<dbReference type="SMART" id="SM00963">
    <property type="entry name" value="SRP54_N"/>
    <property type="match status" value="1"/>
</dbReference>
<dbReference type="SUPFAM" id="SSF47446">
    <property type="entry name" value="Signal peptide-binding domain"/>
    <property type="match status" value="1"/>
</dbReference>
<dbReference type="Pfam" id="PF02978">
    <property type="entry name" value="SRP_SPB"/>
    <property type="match status" value="1"/>
</dbReference>
<dbReference type="EMBL" id="PYWC01000008">
    <property type="protein sequence ID" value="PWW79500.1"/>
    <property type="molecule type" value="Genomic_DNA"/>
</dbReference>
<dbReference type="FunFam" id="3.40.50.300:FF:000022">
    <property type="entry name" value="Signal recognition particle 54 kDa subunit"/>
    <property type="match status" value="1"/>
</dbReference>
<keyword evidence="10 13" id="KW-0733">Signal recognition particle</keyword>
<keyword evidence="9 13" id="KW-0342">GTP-binding</keyword>
<dbReference type="GO" id="GO:0005525">
    <property type="term" value="F:GTP binding"/>
    <property type="evidence" value="ECO:0007669"/>
    <property type="project" value="UniProtKB-UniRule"/>
</dbReference>
<evidence type="ECO:0000256" key="8">
    <source>
        <dbReference type="ARBA" id="ARBA00022884"/>
    </source>
</evidence>